<dbReference type="PANTHER" id="PTHR33376:SF5">
    <property type="entry name" value="EXTRACYTOPLASMIC SOLUTE RECEPTOR PROTEIN"/>
    <property type="match status" value="1"/>
</dbReference>
<organism evidence="3 4">
    <name type="scientific">Roseibium polysiphoniae</name>
    <dbReference type="NCBI Taxonomy" id="2571221"/>
    <lineage>
        <taxon>Bacteria</taxon>
        <taxon>Pseudomonadati</taxon>
        <taxon>Pseudomonadota</taxon>
        <taxon>Alphaproteobacteria</taxon>
        <taxon>Hyphomicrobiales</taxon>
        <taxon>Stappiaceae</taxon>
        <taxon>Roseibium</taxon>
    </lineage>
</organism>
<dbReference type="Gene3D" id="3.40.190.170">
    <property type="entry name" value="Bacterial extracellular solute-binding protein, family 7"/>
    <property type="match status" value="1"/>
</dbReference>
<dbReference type="PANTHER" id="PTHR33376">
    <property type="match status" value="1"/>
</dbReference>
<sequence length="369" mass="39533">MSGKSHTSHLSRRTALGLAVGAAGGALASPALADEGGATIEWKMVTSWPKNLPGPGVTAQRICDRIGLMSGGRMRVRLYAAGELVPALGVFDAVSSATAHMGHTASFFWQGKAPAAVFFTAIPFGLLPQEHITWIEQGGGQALWDELYAPFNIKPVMAGNTGVQMGGWYKREINGLADLKGLKIRMPGLGGEVMRRLGATPVNLAPGELYQALQTGVLDATEFLGPWSDRAMGFQKVTKSYYAPGFHEPNGTGEALFNKTALEGLPEDLRAIVLEACRAENGRALAESEWENAASLQALQENDGVEIKFYPDEVLDALRSTSVEVLEEFAAKDPLSGRIYASFLAAKARLSPWSEVAVRRFLTARDGEA</sequence>
<evidence type="ECO:0000256" key="1">
    <source>
        <dbReference type="ARBA" id="ARBA00022729"/>
    </source>
</evidence>
<dbReference type="RefSeq" id="WP_192108869.1">
    <property type="nucleotide sequence ID" value="NZ_JACYXJ010000003.1"/>
</dbReference>
<dbReference type="PROSITE" id="PS51318">
    <property type="entry name" value="TAT"/>
    <property type="match status" value="1"/>
</dbReference>
<protein>
    <submittedName>
        <fullName evidence="3">TRAP transporter substrate-binding protein</fullName>
    </submittedName>
</protein>
<dbReference type="SUPFAM" id="SSF53850">
    <property type="entry name" value="Periplasmic binding protein-like II"/>
    <property type="match status" value="1"/>
</dbReference>
<proteinExistence type="predicted"/>
<dbReference type="PIRSF" id="PIRSF039026">
    <property type="entry name" value="SiaP"/>
    <property type="match status" value="1"/>
</dbReference>
<feature type="chain" id="PRO_5045760455" evidence="2">
    <location>
        <begin position="34"/>
        <end position="369"/>
    </location>
</feature>
<dbReference type="Gene3D" id="3.40.190.10">
    <property type="entry name" value="Periplasmic binding protein-like II"/>
    <property type="match status" value="1"/>
</dbReference>
<evidence type="ECO:0000313" key="4">
    <source>
        <dbReference type="Proteomes" id="UP000615687"/>
    </source>
</evidence>
<dbReference type="InterPro" id="IPR038404">
    <property type="entry name" value="TRAP_DctP_sf"/>
</dbReference>
<accession>A0ABR9C939</accession>
<dbReference type="Proteomes" id="UP000615687">
    <property type="component" value="Unassembled WGS sequence"/>
</dbReference>
<dbReference type="InterPro" id="IPR018389">
    <property type="entry name" value="DctP_fam"/>
</dbReference>
<evidence type="ECO:0000256" key="2">
    <source>
        <dbReference type="SAM" id="SignalP"/>
    </source>
</evidence>
<dbReference type="InterPro" id="IPR006311">
    <property type="entry name" value="TAT_signal"/>
</dbReference>
<evidence type="ECO:0000313" key="3">
    <source>
        <dbReference type="EMBL" id="MBD8876405.1"/>
    </source>
</evidence>
<feature type="signal peptide" evidence="2">
    <location>
        <begin position="1"/>
        <end position="33"/>
    </location>
</feature>
<gene>
    <name evidence="3" type="ORF">IG617_08920</name>
</gene>
<keyword evidence="4" id="KW-1185">Reference proteome</keyword>
<dbReference type="Pfam" id="PF03480">
    <property type="entry name" value="DctP"/>
    <property type="match status" value="1"/>
</dbReference>
<name>A0ABR9C939_9HYPH</name>
<keyword evidence="1 2" id="KW-0732">Signal</keyword>
<dbReference type="NCBIfam" id="NF037995">
    <property type="entry name" value="TRAP_S1"/>
    <property type="match status" value="1"/>
</dbReference>
<dbReference type="CDD" id="cd13604">
    <property type="entry name" value="PBP2_TRAP_ketoacid_lactate_like"/>
    <property type="match status" value="1"/>
</dbReference>
<dbReference type="InterPro" id="IPR026289">
    <property type="entry name" value="SBP_TakP-like"/>
</dbReference>
<reference evidence="3 4" key="1">
    <citation type="submission" date="2020-09" db="EMBL/GenBank/DDBJ databases">
        <title>The genome sequence of type strain Labrenzia polysiphoniae KACC 19711.</title>
        <authorList>
            <person name="Liu Y."/>
        </authorList>
    </citation>
    <scope>NUCLEOTIDE SEQUENCE [LARGE SCALE GENOMIC DNA]</scope>
    <source>
        <strain evidence="3 4">KACC 19711</strain>
    </source>
</reference>
<comment type="caution">
    <text evidence="3">The sequence shown here is derived from an EMBL/GenBank/DDBJ whole genome shotgun (WGS) entry which is preliminary data.</text>
</comment>
<dbReference type="EMBL" id="JACYXJ010000003">
    <property type="protein sequence ID" value="MBD8876405.1"/>
    <property type="molecule type" value="Genomic_DNA"/>
</dbReference>